<accession>A0AAD2HIN7</accession>
<evidence type="ECO:0000313" key="2">
    <source>
        <dbReference type="Proteomes" id="UP001295794"/>
    </source>
</evidence>
<evidence type="ECO:0000313" key="1">
    <source>
        <dbReference type="EMBL" id="CAK5276658.1"/>
    </source>
</evidence>
<keyword evidence="2" id="KW-1185">Reference proteome</keyword>
<organism evidence="1 2">
    <name type="scientific">Mycena citricolor</name>
    <dbReference type="NCBI Taxonomy" id="2018698"/>
    <lineage>
        <taxon>Eukaryota</taxon>
        <taxon>Fungi</taxon>
        <taxon>Dikarya</taxon>
        <taxon>Basidiomycota</taxon>
        <taxon>Agaricomycotina</taxon>
        <taxon>Agaricomycetes</taxon>
        <taxon>Agaricomycetidae</taxon>
        <taxon>Agaricales</taxon>
        <taxon>Marasmiineae</taxon>
        <taxon>Mycenaceae</taxon>
        <taxon>Mycena</taxon>
    </lineage>
</organism>
<protein>
    <submittedName>
        <fullName evidence="1">Uncharacterized protein</fullName>
    </submittedName>
</protein>
<sequence length="123" mass="13830">MPCIRARAASAPLITPADKQVSRLERLWDRADRQHWCGEGLLAELLIFTLLGDETKAVSNLCFVPQGTIVFPGFSGNPRPMMAICFHSIVDTHVRFSCTETREKQHSLSNPGFMQNLEAWTWG</sequence>
<name>A0AAD2HIN7_9AGAR</name>
<proteinExistence type="predicted"/>
<dbReference type="AlphaFoldDB" id="A0AAD2HIN7"/>
<dbReference type="Proteomes" id="UP001295794">
    <property type="component" value="Unassembled WGS sequence"/>
</dbReference>
<gene>
    <name evidence="1" type="ORF">MYCIT1_LOCUS25096</name>
</gene>
<dbReference type="EMBL" id="CAVNYO010000411">
    <property type="protein sequence ID" value="CAK5276658.1"/>
    <property type="molecule type" value="Genomic_DNA"/>
</dbReference>
<comment type="caution">
    <text evidence="1">The sequence shown here is derived from an EMBL/GenBank/DDBJ whole genome shotgun (WGS) entry which is preliminary data.</text>
</comment>
<reference evidence="1" key="1">
    <citation type="submission" date="2023-11" db="EMBL/GenBank/DDBJ databases">
        <authorList>
            <person name="De Vega J J."/>
            <person name="De Vega J J."/>
        </authorList>
    </citation>
    <scope>NUCLEOTIDE SEQUENCE</scope>
</reference>